<dbReference type="KEGG" id="aqg:HRU87_05480"/>
<dbReference type="InterPro" id="IPR036390">
    <property type="entry name" value="WH_DNA-bd_sf"/>
</dbReference>
<dbReference type="Pfam" id="PF07729">
    <property type="entry name" value="FCD"/>
    <property type="match status" value="1"/>
</dbReference>
<dbReference type="SUPFAM" id="SSF46785">
    <property type="entry name" value="Winged helix' DNA-binding domain"/>
    <property type="match status" value="1"/>
</dbReference>
<dbReference type="CDD" id="cd07377">
    <property type="entry name" value="WHTH_GntR"/>
    <property type="match status" value="1"/>
</dbReference>
<reference evidence="5 6" key="1">
    <citation type="submission" date="2020-05" db="EMBL/GenBank/DDBJ databases">
        <title>Aquirufa sp. strain 15G-AUS-rot a new Aquirufa species.</title>
        <authorList>
            <person name="Pitt A."/>
            <person name="Hahn M.W."/>
        </authorList>
    </citation>
    <scope>NUCLEOTIDE SEQUENCE [LARGE SCALE GENOMIC DNA]</scope>
    <source>
        <strain evidence="5 6">15G-AUS-rot</strain>
    </source>
</reference>
<keyword evidence="1" id="KW-0805">Transcription regulation</keyword>
<dbReference type="SUPFAM" id="SSF48008">
    <property type="entry name" value="GntR ligand-binding domain-like"/>
    <property type="match status" value="1"/>
</dbReference>
<evidence type="ECO:0000313" key="6">
    <source>
        <dbReference type="Proteomes" id="UP000501003"/>
    </source>
</evidence>
<dbReference type="PANTHER" id="PTHR43537">
    <property type="entry name" value="TRANSCRIPTIONAL REGULATOR, GNTR FAMILY"/>
    <property type="match status" value="1"/>
</dbReference>
<evidence type="ECO:0000256" key="3">
    <source>
        <dbReference type="ARBA" id="ARBA00023163"/>
    </source>
</evidence>
<dbReference type="InterPro" id="IPR000524">
    <property type="entry name" value="Tscrpt_reg_HTH_GntR"/>
</dbReference>
<dbReference type="EMBL" id="CP054056">
    <property type="protein sequence ID" value="QKJ25619.1"/>
    <property type="molecule type" value="Genomic_DNA"/>
</dbReference>
<dbReference type="PROSITE" id="PS50949">
    <property type="entry name" value="HTH_GNTR"/>
    <property type="match status" value="1"/>
</dbReference>
<gene>
    <name evidence="5" type="ORF">HRU87_05480</name>
</gene>
<keyword evidence="2" id="KW-0238">DNA-binding</keyword>
<protein>
    <submittedName>
        <fullName evidence="5">FadR family transcriptional regulator</fullName>
    </submittedName>
</protein>
<organism evidence="5 6">
    <name type="scientific">Aquiluna borgnonia</name>
    <dbReference type="NCBI Taxonomy" id="2499157"/>
    <lineage>
        <taxon>Bacteria</taxon>
        <taxon>Bacillati</taxon>
        <taxon>Actinomycetota</taxon>
        <taxon>Actinomycetes</taxon>
        <taxon>Micrococcales</taxon>
        <taxon>Microbacteriaceae</taxon>
        <taxon>Luna cluster</taxon>
        <taxon>Luna-1 subcluster</taxon>
        <taxon>Aquiluna</taxon>
    </lineage>
</organism>
<dbReference type="SMART" id="SM00895">
    <property type="entry name" value="FCD"/>
    <property type="match status" value="1"/>
</dbReference>
<keyword evidence="3" id="KW-0804">Transcription</keyword>
<dbReference type="Proteomes" id="UP000501003">
    <property type="component" value="Chromosome"/>
</dbReference>
<evidence type="ECO:0000313" key="5">
    <source>
        <dbReference type="EMBL" id="QKJ25619.1"/>
    </source>
</evidence>
<sequence>MPEGFEELALDESGGRASLLLTRIRSGNVYEETIERILQTIKLGVAVPGERLPAERYLANLLGVSRDTVRDAIASLVEAGYLQIRRGRYGGTFVSEQLPIQAPGRPTFVHSELEDTLLFREVVECGAAYQAARSELTAEQRRSLWQAHTETSAADSTQYRRLDSRFHLLLAELSGSSKLVTEVAYSRMRMNELLDQIPLLAPNIHHSNEQHEAIIHAVLAADPNAASEAMRSHLSGSAALLRGFLA</sequence>
<dbReference type="AlphaFoldDB" id="A0A7D4UK63"/>
<proteinExistence type="predicted"/>
<feature type="domain" description="HTH gntR-type" evidence="4">
    <location>
        <begin position="27"/>
        <end position="97"/>
    </location>
</feature>
<dbReference type="PRINTS" id="PR00035">
    <property type="entry name" value="HTHGNTR"/>
</dbReference>
<dbReference type="InterPro" id="IPR008920">
    <property type="entry name" value="TF_FadR/GntR_C"/>
</dbReference>
<evidence type="ECO:0000259" key="4">
    <source>
        <dbReference type="PROSITE" id="PS50949"/>
    </source>
</evidence>
<dbReference type="RefSeq" id="WP_173493916.1">
    <property type="nucleotide sequence ID" value="NZ_CP054056.1"/>
</dbReference>
<dbReference type="InterPro" id="IPR036388">
    <property type="entry name" value="WH-like_DNA-bd_sf"/>
</dbReference>
<dbReference type="GO" id="GO:0003700">
    <property type="term" value="F:DNA-binding transcription factor activity"/>
    <property type="evidence" value="ECO:0007669"/>
    <property type="project" value="InterPro"/>
</dbReference>
<dbReference type="Gene3D" id="1.10.10.10">
    <property type="entry name" value="Winged helix-like DNA-binding domain superfamily/Winged helix DNA-binding domain"/>
    <property type="match status" value="1"/>
</dbReference>
<name>A0A7D4UK63_9MICO</name>
<dbReference type="Pfam" id="PF00392">
    <property type="entry name" value="GntR"/>
    <property type="match status" value="1"/>
</dbReference>
<dbReference type="SMART" id="SM00345">
    <property type="entry name" value="HTH_GNTR"/>
    <property type="match status" value="1"/>
</dbReference>
<dbReference type="Gene3D" id="1.20.120.530">
    <property type="entry name" value="GntR ligand-binding domain-like"/>
    <property type="match status" value="1"/>
</dbReference>
<dbReference type="GO" id="GO:0003677">
    <property type="term" value="F:DNA binding"/>
    <property type="evidence" value="ECO:0007669"/>
    <property type="project" value="UniProtKB-KW"/>
</dbReference>
<accession>A0A7D4UK63</accession>
<keyword evidence="6" id="KW-1185">Reference proteome</keyword>
<evidence type="ECO:0000256" key="1">
    <source>
        <dbReference type="ARBA" id="ARBA00023015"/>
    </source>
</evidence>
<dbReference type="InterPro" id="IPR011711">
    <property type="entry name" value="GntR_C"/>
</dbReference>
<evidence type="ECO:0000256" key="2">
    <source>
        <dbReference type="ARBA" id="ARBA00023125"/>
    </source>
</evidence>
<dbReference type="PANTHER" id="PTHR43537:SF24">
    <property type="entry name" value="GLUCONATE OPERON TRANSCRIPTIONAL REPRESSOR"/>
    <property type="match status" value="1"/>
</dbReference>